<dbReference type="SUPFAM" id="SSF46689">
    <property type="entry name" value="Homeodomain-like"/>
    <property type="match status" value="2"/>
</dbReference>
<keyword evidence="1" id="KW-0805">Transcription regulation</keyword>
<name>A0ABR9SAM9_9BURK</name>
<dbReference type="PRINTS" id="PR00032">
    <property type="entry name" value="HTHARAC"/>
</dbReference>
<dbReference type="Gene3D" id="1.10.10.60">
    <property type="entry name" value="Homeodomain-like"/>
    <property type="match status" value="2"/>
</dbReference>
<dbReference type="InterPro" id="IPR009057">
    <property type="entry name" value="Homeodomain-like_sf"/>
</dbReference>
<feature type="domain" description="HTH araC/xylS-type" evidence="4">
    <location>
        <begin position="11"/>
        <end position="109"/>
    </location>
</feature>
<evidence type="ECO:0000256" key="2">
    <source>
        <dbReference type="ARBA" id="ARBA00023125"/>
    </source>
</evidence>
<evidence type="ECO:0000259" key="4">
    <source>
        <dbReference type="PROSITE" id="PS01124"/>
    </source>
</evidence>
<dbReference type="EMBL" id="JADDIV010000006">
    <property type="protein sequence ID" value="MBE7370022.1"/>
    <property type="molecule type" value="Genomic_DNA"/>
</dbReference>
<evidence type="ECO:0000256" key="1">
    <source>
        <dbReference type="ARBA" id="ARBA00023015"/>
    </source>
</evidence>
<organism evidence="5 6">
    <name type="scientific">Ramlibacter pallidus</name>
    <dbReference type="NCBI Taxonomy" id="2780087"/>
    <lineage>
        <taxon>Bacteria</taxon>
        <taxon>Pseudomonadati</taxon>
        <taxon>Pseudomonadota</taxon>
        <taxon>Betaproteobacteria</taxon>
        <taxon>Burkholderiales</taxon>
        <taxon>Comamonadaceae</taxon>
        <taxon>Ramlibacter</taxon>
    </lineage>
</organism>
<proteinExistence type="predicted"/>
<dbReference type="InterPro" id="IPR018062">
    <property type="entry name" value="HTH_AraC-typ_CS"/>
</dbReference>
<keyword evidence="2" id="KW-0238">DNA-binding</keyword>
<reference evidence="5 6" key="1">
    <citation type="submission" date="2020-10" db="EMBL/GenBank/DDBJ databases">
        <title>Ramlibacter sp. HM2 16S ribosomal RNA gene Genome sequencing and assembly.</title>
        <authorList>
            <person name="Kang M."/>
        </authorList>
    </citation>
    <scope>NUCLEOTIDE SEQUENCE [LARGE SCALE GENOMIC DNA]</scope>
    <source>
        <strain evidence="5 6">HM2</strain>
    </source>
</reference>
<gene>
    <name evidence="5" type="ORF">IM787_20840</name>
</gene>
<dbReference type="Pfam" id="PF12833">
    <property type="entry name" value="HTH_18"/>
    <property type="match status" value="1"/>
</dbReference>
<evidence type="ECO:0000313" key="6">
    <source>
        <dbReference type="Proteomes" id="UP000806285"/>
    </source>
</evidence>
<dbReference type="InterPro" id="IPR018060">
    <property type="entry name" value="HTH_AraC"/>
</dbReference>
<dbReference type="RefSeq" id="WP_193678646.1">
    <property type="nucleotide sequence ID" value="NZ_JADDIV010000006.1"/>
</dbReference>
<dbReference type="InterPro" id="IPR020449">
    <property type="entry name" value="Tscrpt_reg_AraC-type_HTH"/>
</dbReference>
<comment type="caution">
    <text evidence="5">The sequence shown here is derived from an EMBL/GenBank/DDBJ whole genome shotgun (WGS) entry which is preliminary data.</text>
</comment>
<dbReference type="PANTHER" id="PTHR46796">
    <property type="entry name" value="HTH-TYPE TRANSCRIPTIONAL ACTIVATOR RHAS-RELATED"/>
    <property type="match status" value="1"/>
</dbReference>
<accession>A0ABR9SAM9</accession>
<sequence>MISADLLQRLCRARERLQSELEPPARISSVARDAGLATPHFITQFSAVFGETPVQCRTRARLERACDLLRRSDEPVSQVALALGFANLGSFSRLFTRRFGVPPRTWRRQAAPPGVPAGCIAVLNAACLAQRNSGEVPARE</sequence>
<dbReference type="PROSITE" id="PS01124">
    <property type="entry name" value="HTH_ARAC_FAMILY_2"/>
    <property type="match status" value="1"/>
</dbReference>
<dbReference type="InterPro" id="IPR050204">
    <property type="entry name" value="AraC_XylS_family_regulators"/>
</dbReference>
<dbReference type="PROSITE" id="PS00041">
    <property type="entry name" value="HTH_ARAC_FAMILY_1"/>
    <property type="match status" value="1"/>
</dbReference>
<dbReference type="Proteomes" id="UP000806285">
    <property type="component" value="Unassembled WGS sequence"/>
</dbReference>
<keyword evidence="6" id="KW-1185">Reference proteome</keyword>
<keyword evidence="3" id="KW-0804">Transcription</keyword>
<evidence type="ECO:0000313" key="5">
    <source>
        <dbReference type="EMBL" id="MBE7370022.1"/>
    </source>
</evidence>
<protein>
    <submittedName>
        <fullName evidence="5">Helix-turn-helix transcriptional regulator</fullName>
    </submittedName>
</protein>
<dbReference type="PANTHER" id="PTHR46796:SF7">
    <property type="entry name" value="ARAC FAMILY TRANSCRIPTIONAL REGULATOR"/>
    <property type="match status" value="1"/>
</dbReference>
<dbReference type="SMART" id="SM00342">
    <property type="entry name" value="HTH_ARAC"/>
    <property type="match status" value="1"/>
</dbReference>
<evidence type="ECO:0000256" key="3">
    <source>
        <dbReference type="ARBA" id="ARBA00023163"/>
    </source>
</evidence>